<feature type="domain" description="MRM3-like substrate binding" evidence="5">
    <location>
        <begin position="14"/>
        <end position="94"/>
    </location>
</feature>
<dbReference type="PANTHER" id="PTHR43191:SF2">
    <property type="entry name" value="RRNA METHYLTRANSFERASE 3, MITOCHONDRIAL"/>
    <property type="match status" value="1"/>
</dbReference>
<dbReference type="InterPro" id="IPR029026">
    <property type="entry name" value="tRNA_m1G_MTases_N"/>
</dbReference>
<dbReference type="Pfam" id="PF00588">
    <property type="entry name" value="SpoU_methylase"/>
    <property type="match status" value="1"/>
</dbReference>
<dbReference type="Gene3D" id="3.40.1280.10">
    <property type="match status" value="1"/>
</dbReference>
<dbReference type="EMBL" id="WTPX01000115">
    <property type="protein sequence ID" value="NNJ27022.1"/>
    <property type="molecule type" value="Genomic_DNA"/>
</dbReference>
<reference evidence="6 7" key="1">
    <citation type="journal article" date="2020" name="Syst. Appl. Microbiol.">
        <title>Alienimonas chondri sp. nov., a novel planctomycete isolated from the biofilm of the red alga Chondrus crispus.</title>
        <authorList>
            <person name="Vitorino I."/>
            <person name="Albuquerque L."/>
            <person name="Wiegand S."/>
            <person name="Kallscheuer N."/>
            <person name="da Costa M.S."/>
            <person name="Lobo-da-Cunha A."/>
            <person name="Jogler C."/>
            <person name="Lage O.M."/>
        </authorList>
    </citation>
    <scope>NUCLEOTIDE SEQUENCE [LARGE SCALE GENOMIC DNA]</scope>
    <source>
        <strain evidence="6 7">LzC2</strain>
    </source>
</reference>
<dbReference type="GO" id="GO:0032259">
    <property type="term" value="P:methylation"/>
    <property type="evidence" value="ECO:0007669"/>
    <property type="project" value="UniProtKB-KW"/>
</dbReference>
<keyword evidence="3 6" id="KW-0808">Transferase</keyword>
<feature type="domain" description="tRNA/rRNA methyltransferase SpoU type" evidence="4">
    <location>
        <begin position="114"/>
        <end position="256"/>
    </location>
</feature>
<dbReference type="InterPro" id="IPR029028">
    <property type="entry name" value="Alpha/beta_knot_MTases"/>
</dbReference>
<name>A0ABX1VGQ5_9PLAN</name>
<dbReference type="RefSeq" id="WP_171188630.1">
    <property type="nucleotide sequence ID" value="NZ_WTPX01000115.1"/>
</dbReference>
<dbReference type="SUPFAM" id="SSF75217">
    <property type="entry name" value="alpha/beta knot"/>
    <property type="match status" value="1"/>
</dbReference>
<organism evidence="6 7">
    <name type="scientific">Alienimonas chondri</name>
    <dbReference type="NCBI Taxonomy" id="2681879"/>
    <lineage>
        <taxon>Bacteria</taxon>
        <taxon>Pseudomonadati</taxon>
        <taxon>Planctomycetota</taxon>
        <taxon>Planctomycetia</taxon>
        <taxon>Planctomycetales</taxon>
        <taxon>Planctomycetaceae</taxon>
        <taxon>Alienimonas</taxon>
    </lineage>
</organism>
<evidence type="ECO:0000256" key="3">
    <source>
        <dbReference type="ARBA" id="ARBA00022679"/>
    </source>
</evidence>
<dbReference type="SUPFAM" id="SSF55315">
    <property type="entry name" value="L30e-like"/>
    <property type="match status" value="1"/>
</dbReference>
<evidence type="ECO:0000256" key="1">
    <source>
        <dbReference type="ARBA" id="ARBA00007228"/>
    </source>
</evidence>
<evidence type="ECO:0000313" key="6">
    <source>
        <dbReference type="EMBL" id="NNJ27022.1"/>
    </source>
</evidence>
<dbReference type="Gene3D" id="3.30.1330.30">
    <property type="match status" value="1"/>
</dbReference>
<evidence type="ECO:0000259" key="4">
    <source>
        <dbReference type="Pfam" id="PF00588"/>
    </source>
</evidence>
<dbReference type="InterPro" id="IPR001537">
    <property type="entry name" value="SpoU_MeTrfase"/>
</dbReference>
<gene>
    <name evidence="6" type="primary">aviRb</name>
    <name evidence="6" type="ORF">LzC2_31190</name>
</gene>
<dbReference type="Pfam" id="PF22435">
    <property type="entry name" value="MRM3-like_sub_bind"/>
    <property type="match status" value="1"/>
</dbReference>
<dbReference type="InterPro" id="IPR029064">
    <property type="entry name" value="Ribosomal_eL30-like_sf"/>
</dbReference>
<protein>
    <submittedName>
        <fullName evidence="6">23S rRNA (Uridine(2479)-2'-O)-methyltransferase</fullName>
        <ecNumber evidence="6">2.1.1.208</ecNumber>
    </submittedName>
</protein>
<keyword evidence="7" id="KW-1185">Reference proteome</keyword>
<proteinExistence type="inferred from homology"/>
<evidence type="ECO:0000313" key="7">
    <source>
        <dbReference type="Proteomes" id="UP000609651"/>
    </source>
</evidence>
<keyword evidence="2 6" id="KW-0489">Methyltransferase</keyword>
<comment type="caution">
    <text evidence="6">The sequence shown here is derived from an EMBL/GenBank/DDBJ whole genome shotgun (WGS) entry which is preliminary data.</text>
</comment>
<evidence type="ECO:0000259" key="5">
    <source>
        <dbReference type="Pfam" id="PF22435"/>
    </source>
</evidence>
<accession>A0ABX1VGQ5</accession>
<dbReference type="Proteomes" id="UP000609651">
    <property type="component" value="Unassembled WGS sequence"/>
</dbReference>
<sequence length="263" mass="28289">MPEDLLKNYLTLRRARHERDRRGLFVIEGVGHFVAAVDAGATLRTILHCPRLLTSPVAQKLVRHRRRAGDRTVKLSPEAFRSLSSAPRASGVAAIVEQAVVPVEEVDPADGLFWLVLESIRSHGNLGTLLRTSAALGGGGVMIVDGAGGGTVDPFDPAAVRASMNALFRQQIVRTDLPRLRRWVERHGLQLVGTDSHGAIPFDRRSYHPSTLIALGDERTGLSERLAAACDATVRIPMRPRSDSLNLGVAGSLVMYAAAAGMG</sequence>
<dbReference type="InterPro" id="IPR053888">
    <property type="entry name" value="MRM3-like_sub_bind"/>
</dbReference>
<dbReference type="InterPro" id="IPR051259">
    <property type="entry name" value="rRNA_Methyltransferase"/>
</dbReference>
<evidence type="ECO:0000256" key="2">
    <source>
        <dbReference type="ARBA" id="ARBA00022603"/>
    </source>
</evidence>
<dbReference type="PANTHER" id="PTHR43191">
    <property type="entry name" value="RRNA METHYLTRANSFERASE 3"/>
    <property type="match status" value="1"/>
</dbReference>
<dbReference type="CDD" id="cd18095">
    <property type="entry name" value="SpoU-like_rRNA-MTase"/>
    <property type="match status" value="1"/>
</dbReference>
<dbReference type="EC" id="2.1.1.208" evidence="6"/>
<comment type="similarity">
    <text evidence="1">Belongs to the class IV-like SAM-binding methyltransferase superfamily. RNA methyltransferase TrmH family.</text>
</comment>
<dbReference type="GO" id="GO:0008168">
    <property type="term" value="F:methyltransferase activity"/>
    <property type="evidence" value="ECO:0007669"/>
    <property type="project" value="UniProtKB-KW"/>
</dbReference>